<keyword evidence="4" id="KW-0812">Transmembrane</keyword>
<gene>
    <name evidence="7" type="ORF">SAMN04488132_11450</name>
</gene>
<sequence>MLSPRYLLFLLLFCTVRSYAQQDSLQYHLQHFTAENGLPQNSARSLLYTNEGFLWITTENGLVRFDGIDFKVWNKLNTGITVNRFSIITYDYQRNCYIAVTNNSEMLRISNAEATLLNERYRRDTFPGTPGKRLSYHNPLPAVAAAGKRGPEIPPFYIAAGAATYFVVEHDRVLLLNNNKTEWQQPFAQQVTRMGESNARRFFVLHNQFYNIDNNCEITLYSAAGKQKVAITGDLLNNKAYGHSLQAPALFWMNGQKEILIYLNKCWYRLTASKDNSMHTQLVLSGFDAALENICSATYDPTKQMLFLGSLTNGLYLFTRQYFKSHIVKKAGYPVSTYAIIDYNNTLLSSSGYQFFRDGSYRLLPELIKKSDTYSICTDRSGNVYSKLFEDSTVYRFRNIEQPPVRSWKMPSKVTGLHMDTAANRLWIGGNVGIYYIPLVNDARIVTVNHSLKGISAILPENSNTVWVGTGTGCYRLNVQSGRTDTLHALANTYVRSFSMFRQGEIWITTYEDGFYLYKNGQLTKFPLDQNRYLATCHKILLDRQGFLWMSTNNGLFKASYKELQQYAANKNATPYYAQYTIQDGFATNEFNGGGDPAAIKLNNGDFAFSALNGITVFNPLQVNNESLQKNIYLSSLAIDDKPLPISDTIVLSNNMNRLRIGISVPFIDNPNNINLEYNIGSDSKEGQWLRVENKTITFTRIASGFYKLVIREKNNFSYNTYLYKTLYIDIPPLFYERPLFQTAILLLAALLIYLFIRLRTQRLRRKNERLDRLVKARTQELNMSVHALQESEASLRKGMHLQEKLIASISHDIRTPLKFLLMATERSLRTKENKGQISMEEARIIYQTSDRLYHFTEKMLQYIKTNIEAGKLKASRFSVHELVEQKIRVFAAVAQARDIALINKVPPSLYIHDKEELLGTVIQNLLDNAVKFTGTGSVTIDCRIEGTALIISVTDTGNGIPEWQVAGYNRHFSSAASEQIITGNLSEDLRKLNGLGFAIIKEILPLLSASLEISSQPGKGSTIKLTLQHAVISADDDQPAGVQ</sequence>
<dbReference type="SUPFAM" id="SSF55874">
    <property type="entry name" value="ATPase domain of HSP90 chaperone/DNA topoisomerase II/histidine kinase"/>
    <property type="match status" value="1"/>
</dbReference>
<dbReference type="EC" id="2.7.13.3" evidence="2"/>
<dbReference type="Proteomes" id="UP000190888">
    <property type="component" value="Unassembled WGS sequence"/>
</dbReference>
<dbReference type="InterPro" id="IPR036890">
    <property type="entry name" value="HATPase_C_sf"/>
</dbReference>
<proteinExistence type="predicted"/>
<dbReference type="InterPro" id="IPR036097">
    <property type="entry name" value="HisK_dim/P_sf"/>
</dbReference>
<dbReference type="SUPFAM" id="SSF63829">
    <property type="entry name" value="Calcium-dependent phosphotriesterase"/>
    <property type="match status" value="1"/>
</dbReference>
<feature type="chain" id="PRO_5012662225" description="histidine kinase" evidence="5">
    <location>
        <begin position="21"/>
        <end position="1044"/>
    </location>
</feature>
<keyword evidence="4" id="KW-1133">Transmembrane helix</keyword>
<keyword evidence="7" id="KW-0418">Kinase</keyword>
<dbReference type="InterPro" id="IPR003661">
    <property type="entry name" value="HisK_dim/P_dom"/>
</dbReference>
<dbReference type="SUPFAM" id="SSF47384">
    <property type="entry name" value="Homodimeric domain of signal transducing histidine kinase"/>
    <property type="match status" value="1"/>
</dbReference>
<dbReference type="GO" id="GO:0000155">
    <property type="term" value="F:phosphorelay sensor kinase activity"/>
    <property type="evidence" value="ECO:0007669"/>
    <property type="project" value="InterPro"/>
</dbReference>
<keyword evidence="3" id="KW-0597">Phosphoprotein</keyword>
<organism evidence="7 8">
    <name type="scientific">Sediminibacterium ginsengisoli</name>
    <dbReference type="NCBI Taxonomy" id="413434"/>
    <lineage>
        <taxon>Bacteria</taxon>
        <taxon>Pseudomonadati</taxon>
        <taxon>Bacteroidota</taxon>
        <taxon>Chitinophagia</taxon>
        <taxon>Chitinophagales</taxon>
        <taxon>Chitinophagaceae</taxon>
        <taxon>Sediminibacterium</taxon>
    </lineage>
</organism>
<dbReference type="SMART" id="SM00387">
    <property type="entry name" value="HATPase_c"/>
    <property type="match status" value="1"/>
</dbReference>
<comment type="catalytic activity">
    <reaction evidence="1">
        <text>ATP + protein L-histidine = ADP + protein N-phospho-L-histidine.</text>
        <dbReference type="EC" id="2.7.13.3"/>
    </reaction>
</comment>
<dbReference type="InterPro" id="IPR004358">
    <property type="entry name" value="Sig_transdc_His_kin-like_C"/>
</dbReference>
<dbReference type="OrthoDB" id="8676692at2"/>
<dbReference type="Gene3D" id="2.130.10.10">
    <property type="entry name" value="YVTN repeat-like/Quinoprotein amine dehydrogenase"/>
    <property type="match status" value="2"/>
</dbReference>
<dbReference type="Gene3D" id="2.60.40.10">
    <property type="entry name" value="Immunoglobulins"/>
    <property type="match status" value="1"/>
</dbReference>
<name>A0A1T4RSH2_9BACT</name>
<dbReference type="PRINTS" id="PR00344">
    <property type="entry name" value="BCTRLSENSOR"/>
</dbReference>
<dbReference type="InterPro" id="IPR003594">
    <property type="entry name" value="HATPase_dom"/>
</dbReference>
<keyword evidence="7" id="KW-0808">Transferase</keyword>
<dbReference type="STRING" id="413434.SAMN04488132_11450"/>
<dbReference type="SMART" id="SM00388">
    <property type="entry name" value="HisKA"/>
    <property type="match status" value="1"/>
</dbReference>
<feature type="transmembrane region" description="Helical" evidence="4">
    <location>
        <begin position="740"/>
        <end position="757"/>
    </location>
</feature>
<feature type="signal peptide" evidence="5">
    <location>
        <begin position="1"/>
        <end position="20"/>
    </location>
</feature>
<dbReference type="PANTHER" id="PTHR43547">
    <property type="entry name" value="TWO-COMPONENT HISTIDINE KINASE"/>
    <property type="match status" value="1"/>
</dbReference>
<evidence type="ECO:0000256" key="2">
    <source>
        <dbReference type="ARBA" id="ARBA00012438"/>
    </source>
</evidence>
<dbReference type="Gene3D" id="1.10.287.130">
    <property type="match status" value="1"/>
</dbReference>
<keyword evidence="4" id="KW-0472">Membrane</keyword>
<dbReference type="InterPro" id="IPR015943">
    <property type="entry name" value="WD40/YVTN_repeat-like_dom_sf"/>
</dbReference>
<evidence type="ECO:0000313" key="7">
    <source>
        <dbReference type="EMBL" id="SKA18935.1"/>
    </source>
</evidence>
<dbReference type="AlphaFoldDB" id="A0A1T4RSH2"/>
<dbReference type="InterPro" id="IPR005467">
    <property type="entry name" value="His_kinase_dom"/>
</dbReference>
<feature type="domain" description="Histidine kinase" evidence="6">
    <location>
        <begin position="809"/>
        <end position="1032"/>
    </location>
</feature>
<evidence type="ECO:0000313" key="8">
    <source>
        <dbReference type="Proteomes" id="UP000190888"/>
    </source>
</evidence>
<dbReference type="CDD" id="cd00082">
    <property type="entry name" value="HisKA"/>
    <property type="match status" value="1"/>
</dbReference>
<dbReference type="PANTHER" id="PTHR43547:SF2">
    <property type="entry name" value="HYBRID SIGNAL TRANSDUCTION HISTIDINE KINASE C"/>
    <property type="match status" value="1"/>
</dbReference>
<keyword evidence="8" id="KW-1185">Reference proteome</keyword>
<protein>
    <recommendedName>
        <fullName evidence="2">histidine kinase</fullName>
        <ecNumber evidence="2">2.7.13.3</ecNumber>
    </recommendedName>
</protein>
<dbReference type="Pfam" id="PF00512">
    <property type="entry name" value="HisKA"/>
    <property type="match status" value="1"/>
</dbReference>
<evidence type="ECO:0000256" key="5">
    <source>
        <dbReference type="SAM" id="SignalP"/>
    </source>
</evidence>
<dbReference type="InterPro" id="IPR013783">
    <property type="entry name" value="Ig-like_fold"/>
</dbReference>
<evidence type="ECO:0000259" key="6">
    <source>
        <dbReference type="PROSITE" id="PS50109"/>
    </source>
</evidence>
<evidence type="ECO:0000256" key="4">
    <source>
        <dbReference type="SAM" id="Phobius"/>
    </source>
</evidence>
<dbReference type="EMBL" id="FUWH01000014">
    <property type="protein sequence ID" value="SKA18935.1"/>
    <property type="molecule type" value="Genomic_DNA"/>
</dbReference>
<dbReference type="PROSITE" id="PS50109">
    <property type="entry name" value="HIS_KIN"/>
    <property type="match status" value="1"/>
</dbReference>
<dbReference type="Gene3D" id="3.30.565.10">
    <property type="entry name" value="Histidine kinase-like ATPase, C-terminal domain"/>
    <property type="match status" value="1"/>
</dbReference>
<evidence type="ECO:0000256" key="1">
    <source>
        <dbReference type="ARBA" id="ARBA00000085"/>
    </source>
</evidence>
<keyword evidence="5" id="KW-0732">Signal</keyword>
<evidence type="ECO:0000256" key="3">
    <source>
        <dbReference type="ARBA" id="ARBA00022553"/>
    </source>
</evidence>
<dbReference type="RefSeq" id="WP_078832761.1">
    <property type="nucleotide sequence ID" value="NZ_FUWH01000014.1"/>
</dbReference>
<accession>A0A1T4RSH2</accession>
<dbReference type="Pfam" id="PF02518">
    <property type="entry name" value="HATPase_c"/>
    <property type="match status" value="1"/>
</dbReference>
<reference evidence="7 8" key="1">
    <citation type="submission" date="2017-02" db="EMBL/GenBank/DDBJ databases">
        <authorList>
            <person name="Peterson S.W."/>
        </authorList>
    </citation>
    <scope>NUCLEOTIDE SEQUENCE [LARGE SCALE GENOMIC DNA]</scope>
    <source>
        <strain evidence="7 8">DSM 22335</strain>
    </source>
</reference>